<evidence type="ECO:0000313" key="2">
    <source>
        <dbReference type="Proteomes" id="UP000692954"/>
    </source>
</evidence>
<dbReference type="Proteomes" id="UP000692954">
    <property type="component" value="Unassembled WGS sequence"/>
</dbReference>
<dbReference type="AlphaFoldDB" id="A0A8S1RV83"/>
<gene>
    <name evidence="1" type="ORF">PSON_ATCC_30995.1.T4850002</name>
</gene>
<comment type="caution">
    <text evidence="1">The sequence shown here is derived from an EMBL/GenBank/DDBJ whole genome shotgun (WGS) entry which is preliminary data.</text>
</comment>
<keyword evidence="2" id="KW-1185">Reference proteome</keyword>
<reference evidence="1" key="1">
    <citation type="submission" date="2021-01" db="EMBL/GenBank/DDBJ databases">
        <authorList>
            <consortium name="Genoscope - CEA"/>
            <person name="William W."/>
        </authorList>
    </citation>
    <scope>NUCLEOTIDE SEQUENCE</scope>
</reference>
<protein>
    <submittedName>
        <fullName evidence="1">Uncharacterized protein</fullName>
    </submittedName>
</protein>
<name>A0A8S1RV83_9CILI</name>
<proteinExistence type="predicted"/>
<organism evidence="1 2">
    <name type="scientific">Paramecium sonneborni</name>
    <dbReference type="NCBI Taxonomy" id="65129"/>
    <lineage>
        <taxon>Eukaryota</taxon>
        <taxon>Sar</taxon>
        <taxon>Alveolata</taxon>
        <taxon>Ciliophora</taxon>
        <taxon>Intramacronucleata</taxon>
        <taxon>Oligohymenophorea</taxon>
        <taxon>Peniculida</taxon>
        <taxon>Parameciidae</taxon>
        <taxon>Paramecium</taxon>
    </lineage>
</organism>
<accession>A0A8S1RV83</accession>
<evidence type="ECO:0000313" key="1">
    <source>
        <dbReference type="EMBL" id="CAD8131340.1"/>
    </source>
</evidence>
<dbReference type="EMBL" id="CAJJDN010000485">
    <property type="protein sequence ID" value="CAD8131340.1"/>
    <property type="molecule type" value="Genomic_DNA"/>
</dbReference>
<sequence length="55" mass="6653">MIEETQMKRINQQDLNKKLENGLRVKRVLNQCIDQQLMEKNTDFIVILQFFITQN</sequence>